<protein>
    <recommendedName>
        <fullName evidence="4">Histidine kinase</fullName>
    </recommendedName>
</protein>
<feature type="transmembrane region" description="Helical" evidence="1">
    <location>
        <begin position="109"/>
        <end position="131"/>
    </location>
</feature>
<proteinExistence type="predicted"/>
<keyword evidence="1" id="KW-0812">Transmembrane</keyword>
<evidence type="ECO:0008006" key="4">
    <source>
        <dbReference type="Google" id="ProtNLM"/>
    </source>
</evidence>
<gene>
    <name evidence="2" type="ORF">ACFR9U_01985</name>
</gene>
<keyword evidence="3" id="KW-1185">Reference proteome</keyword>
<comment type="caution">
    <text evidence="2">The sequence shown here is derived from an EMBL/GenBank/DDBJ whole genome shotgun (WGS) entry which is preliminary data.</text>
</comment>
<name>A0ABD6C7I7_9EURY</name>
<keyword evidence="1" id="KW-0472">Membrane</keyword>
<feature type="transmembrane region" description="Helical" evidence="1">
    <location>
        <begin position="25"/>
        <end position="45"/>
    </location>
</feature>
<feature type="transmembrane region" description="Helical" evidence="1">
    <location>
        <begin position="80"/>
        <end position="97"/>
    </location>
</feature>
<dbReference type="Proteomes" id="UP001597119">
    <property type="component" value="Unassembled WGS sequence"/>
</dbReference>
<evidence type="ECO:0000313" key="2">
    <source>
        <dbReference type="EMBL" id="MFD1585738.1"/>
    </source>
</evidence>
<dbReference type="RefSeq" id="WP_247377211.1">
    <property type="nucleotide sequence ID" value="NZ_JALLGV010000003.1"/>
</dbReference>
<keyword evidence="1" id="KW-1133">Transmembrane helix</keyword>
<sequence>MPNQWILAGRYLWHLFVGKPTRSRTAFLVGAVCLTVVVMIFGRIVLPAAWFQFHPEAVILISIVVGVIAGWGRYGLGTGFIGTAIFVSGFYLWYLPTANTFPQSTVGSVSLHTAGVICTLSTITGSIGYFVGAGEYRPVTEDLNA</sequence>
<organism evidence="2 3">
    <name type="scientific">Halorientalis brevis</name>
    <dbReference type="NCBI Taxonomy" id="1126241"/>
    <lineage>
        <taxon>Archaea</taxon>
        <taxon>Methanobacteriati</taxon>
        <taxon>Methanobacteriota</taxon>
        <taxon>Stenosarchaea group</taxon>
        <taxon>Halobacteria</taxon>
        <taxon>Halobacteriales</taxon>
        <taxon>Haloarculaceae</taxon>
        <taxon>Halorientalis</taxon>
    </lineage>
</organism>
<dbReference type="EMBL" id="JBHUDJ010000001">
    <property type="protein sequence ID" value="MFD1585738.1"/>
    <property type="molecule type" value="Genomic_DNA"/>
</dbReference>
<reference evidence="2 3" key="1">
    <citation type="journal article" date="2019" name="Int. J. Syst. Evol. Microbiol.">
        <title>The Global Catalogue of Microorganisms (GCM) 10K type strain sequencing project: providing services to taxonomists for standard genome sequencing and annotation.</title>
        <authorList>
            <consortium name="The Broad Institute Genomics Platform"/>
            <consortium name="The Broad Institute Genome Sequencing Center for Infectious Disease"/>
            <person name="Wu L."/>
            <person name="Ma J."/>
        </authorList>
    </citation>
    <scope>NUCLEOTIDE SEQUENCE [LARGE SCALE GENOMIC DNA]</scope>
    <source>
        <strain evidence="2 3">CGMCC 1.12125</strain>
    </source>
</reference>
<feature type="transmembrane region" description="Helical" evidence="1">
    <location>
        <begin position="57"/>
        <end position="74"/>
    </location>
</feature>
<evidence type="ECO:0000313" key="3">
    <source>
        <dbReference type="Proteomes" id="UP001597119"/>
    </source>
</evidence>
<evidence type="ECO:0000256" key="1">
    <source>
        <dbReference type="SAM" id="Phobius"/>
    </source>
</evidence>
<accession>A0ABD6C7I7</accession>
<dbReference type="AlphaFoldDB" id="A0ABD6C7I7"/>